<dbReference type="InterPro" id="IPR038695">
    <property type="entry name" value="Saro_0823-like_sf"/>
</dbReference>
<dbReference type="Pfam" id="PF02643">
    <property type="entry name" value="DUF192"/>
    <property type="match status" value="1"/>
</dbReference>
<protein>
    <submittedName>
        <fullName evidence="2">DUF192 domain-containing protein</fullName>
    </submittedName>
</protein>
<accession>A0A2S0N303</accession>
<keyword evidence="1" id="KW-0732">Signal</keyword>
<sequence length="158" mass="17536">MSALSLFSRFLQHLALLALLASVAHVHAQDAPQMDLPRVELAAGMHRIDAQVAQTPVQRQIGLMHRKSMPPQEGMLFIFEQPGVQCFWMKNTLLPLTAAFVADDGSIVNLADMQPQSETSHCSKKAVRYVLEMNQGWFSQKHLKAGSKLSGAPFSVRR</sequence>
<keyword evidence="3" id="KW-1185">Reference proteome</keyword>
<dbReference type="PANTHER" id="PTHR37953">
    <property type="entry name" value="UPF0127 PROTEIN MJ1496"/>
    <property type="match status" value="1"/>
</dbReference>
<dbReference type="InterPro" id="IPR003795">
    <property type="entry name" value="DUF192"/>
</dbReference>
<feature type="chain" id="PRO_5015547090" evidence="1">
    <location>
        <begin position="29"/>
        <end position="158"/>
    </location>
</feature>
<evidence type="ECO:0000313" key="2">
    <source>
        <dbReference type="EMBL" id="AVO42528.1"/>
    </source>
</evidence>
<dbReference type="RefSeq" id="WP_106447504.1">
    <property type="nucleotide sequence ID" value="NZ_CP027669.1"/>
</dbReference>
<proteinExistence type="predicted"/>
<evidence type="ECO:0000256" key="1">
    <source>
        <dbReference type="SAM" id="SignalP"/>
    </source>
</evidence>
<evidence type="ECO:0000313" key="3">
    <source>
        <dbReference type="Proteomes" id="UP000239326"/>
    </source>
</evidence>
<dbReference type="Gene3D" id="2.60.120.1140">
    <property type="entry name" value="Protein of unknown function DUF192"/>
    <property type="match status" value="1"/>
</dbReference>
<dbReference type="AlphaFoldDB" id="A0A2S0N303"/>
<organism evidence="2 3">
    <name type="scientific">Simplicispira suum</name>
    <dbReference type="NCBI Taxonomy" id="2109915"/>
    <lineage>
        <taxon>Bacteria</taxon>
        <taxon>Pseudomonadati</taxon>
        <taxon>Pseudomonadota</taxon>
        <taxon>Betaproteobacteria</taxon>
        <taxon>Burkholderiales</taxon>
        <taxon>Comamonadaceae</taxon>
        <taxon>Simplicispira</taxon>
    </lineage>
</organism>
<dbReference type="KEGG" id="simp:C6571_15600"/>
<name>A0A2S0N303_9BURK</name>
<reference evidence="2 3" key="1">
    <citation type="submission" date="2018-03" db="EMBL/GenBank/DDBJ databases">
        <title>Genome sequencing of Simplicispira sp.</title>
        <authorList>
            <person name="Kim S.-J."/>
            <person name="Heo J."/>
            <person name="Kwon S.-W."/>
        </authorList>
    </citation>
    <scope>NUCLEOTIDE SEQUENCE [LARGE SCALE GENOMIC DNA]</scope>
    <source>
        <strain evidence="2 3">SC1-8</strain>
    </source>
</reference>
<feature type="signal peptide" evidence="1">
    <location>
        <begin position="1"/>
        <end position="28"/>
    </location>
</feature>
<dbReference type="EMBL" id="CP027669">
    <property type="protein sequence ID" value="AVO42528.1"/>
    <property type="molecule type" value="Genomic_DNA"/>
</dbReference>
<dbReference type="PANTHER" id="PTHR37953:SF1">
    <property type="entry name" value="UPF0127 PROTEIN MJ1496"/>
    <property type="match status" value="1"/>
</dbReference>
<gene>
    <name evidence="2" type="ORF">C6571_15600</name>
</gene>
<dbReference type="OrthoDB" id="5526466at2"/>
<dbReference type="Proteomes" id="UP000239326">
    <property type="component" value="Chromosome"/>
</dbReference>